<dbReference type="GO" id="GO:0035312">
    <property type="term" value="F:5'-3' DNA exonuclease activity"/>
    <property type="evidence" value="ECO:0007669"/>
    <property type="project" value="TreeGrafter"/>
</dbReference>
<dbReference type="Gene3D" id="3.20.20.140">
    <property type="entry name" value="Metal-dependent hydrolases"/>
    <property type="match status" value="1"/>
</dbReference>
<dbReference type="SUPFAM" id="SSF89550">
    <property type="entry name" value="PHP domain-like"/>
    <property type="match status" value="1"/>
</dbReference>
<dbReference type="Pfam" id="PF02811">
    <property type="entry name" value="PHP"/>
    <property type="match status" value="1"/>
</dbReference>
<sequence>MKYDLHTHSNYSRDGWVNVEKMVKIAIKKGISGIALTDHNTIKGALKAKKLESEKFKVIVGSEISTERGEVIGLFLSEEIRSRKFEEVISQIREQDGIIVLPHPFDNIRGNGIKPNQEDAKLVDYVEIFNSRCLLNKYNIQAEKYAKKNGLNGLAGSDAHFASEIGNAGVFIQEDDLRKGFEKGNLETFGRKTSPLNLGLTKAVKILKKNQFR</sequence>
<feature type="domain" description="Polymerase/histidinol phosphatase N-terminal" evidence="1">
    <location>
        <begin position="3"/>
        <end position="68"/>
    </location>
</feature>
<comment type="caution">
    <text evidence="2">The sequence shown here is derived from an EMBL/GenBank/DDBJ whole genome shotgun (WGS) entry which is preliminary data.</text>
</comment>
<proteinExistence type="predicted"/>
<dbReference type="PANTHER" id="PTHR42924:SF3">
    <property type="entry name" value="POLYMERASE_HISTIDINOL PHOSPHATASE N-TERMINAL DOMAIN-CONTAINING PROTEIN"/>
    <property type="match status" value="1"/>
</dbReference>
<evidence type="ECO:0000259" key="1">
    <source>
        <dbReference type="SMART" id="SM00481"/>
    </source>
</evidence>
<gene>
    <name evidence="2" type="ORF">A994_05075</name>
</gene>
<dbReference type="Pfam" id="PF13263">
    <property type="entry name" value="PHP_C"/>
    <property type="match status" value="1"/>
</dbReference>
<reference evidence="2 3" key="1">
    <citation type="journal article" date="2012" name="J. Bacteriol.">
        <title>Draft genome sequence of Methanobacterium formicicum DSM 3637, an archaebacterium isolated from the methane producer amoeba Pelomyxa palustris.</title>
        <authorList>
            <person name="Gutierrez G."/>
        </authorList>
    </citation>
    <scope>NUCLEOTIDE SEQUENCE [LARGE SCALE GENOMIC DNA]</scope>
    <source>
        <strain evidence="3">DSM 3637 / PP1</strain>
    </source>
</reference>
<dbReference type="InterPro" id="IPR003141">
    <property type="entry name" value="Pol/His_phosphatase_N"/>
</dbReference>
<dbReference type="PANTHER" id="PTHR42924">
    <property type="entry name" value="EXONUCLEASE"/>
    <property type="match status" value="1"/>
</dbReference>
<dbReference type="AlphaFoldDB" id="K2QDZ6"/>
<dbReference type="GO" id="GO:0004534">
    <property type="term" value="F:5'-3' RNA exonuclease activity"/>
    <property type="evidence" value="ECO:0007669"/>
    <property type="project" value="TreeGrafter"/>
</dbReference>
<dbReference type="CDD" id="cd07432">
    <property type="entry name" value="PHP_HisPPase"/>
    <property type="match status" value="1"/>
</dbReference>
<evidence type="ECO:0000313" key="2">
    <source>
        <dbReference type="EMBL" id="EKF86301.1"/>
    </source>
</evidence>
<dbReference type="InterPro" id="IPR016195">
    <property type="entry name" value="Pol/histidinol_Pase-like"/>
</dbReference>
<dbReference type="InterPro" id="IPR052018">
    <property type="entry name" value="PHP_domain"/>
</dbReference>
<accession>K2QDZ6</accession>
<dbReference type="EMBL" id="AMPO01000003">
    <property type="protein sequence ID" value="EKF86301.1"/>
    <property type="molecule type" value="Genomic_DNA"/>
</dbReference>
<keyword evidence="3" id="KW-1185">Reference proteome</keyword>
<evidence type="ECO:0000313" key="3">
    <source>
        <dbReference type="Proteomes" id="UP000007360"/>
    </source>
</evidence>
<dbReference type="Proteomes" id="UP000007360">
    <property type="component" value="Unassembled WGS sequence"/>
</dbReference>
<dbReference type="SMART" id="SM00481">
    <property type="entry name" value="POLIIIAc"/>
    <property type="match status" value="1"/>
</dbReference>
<protein>
    <submittedName>
        <fullName evidence="2">PHP domain-containing protein</fullName>
    </submittedName>
</protein>
<dbReference type="RefSeq" id="WP_004030265.1">
    <property type="nucleotide sequence ID" value="NZ_AMPO01000003.1"/>
</dbReference>
<name>K2QDZ6_METFP</name>
<organism evidence="2 3">
    <name type="scientific">Methanobacterium formicicum (strain DSM 3637 / PP1)</name>
    <dbReference type="NCBI Taxonomy" id="1204725"/>
    <lineage>
        <taxon>Archaea</taxon>
        <taxon>Methanobacteriati</taxon>
        <taxon>Methanobacteriota</taxon>
        <taxon>Methanomada group</taxon>
        <taxon>Methanobacteria</taxon>
        <taxon>Methanobacteriales</taxon>
        <taxon>Methanobacteriaceae</taxon>
        <taxon>Methanobacterium</taxon>
    </lineage>
</organism>
<dbReference type="InterPro" id="IPR004013">
    <property type="entry name" value="PHP_dom"/>
</dbReference>
<dbReference type="OrthoDB" id="63337at2157"/>
<dbReference type="PATRIC" id="fig|1204725.3.peg.1020"/>